<sequence>MIREQFQCIRETIAPVSAKVGMLYRGETIEAVANELQSFKPLPRLVVDPLIRSSSGEALLQKDALFSLKDKLIPMATVFTPNLYEAMVLLEKEITGPEEAAEASQELARKFGAPVLIKGGHIKGSWAIDFFSDGNKVEELEAPRIENADPHGTGCALSSAIAAGLALGLGLREAIFLAKLFVTQAIAKSFPAIHGQFLDLFPLI</sequence>
<dbReference type="PANTHER" id="PTHR20858">
    <property type="entry name" value="PHOSPHOMETHYLPYRIMIDINE KINASE"/>
    <property type="match status" value="1"/>
</dbReference>
<feature type="domain" description="Pyridoxamine kinase/Phosphomethylpyrimidine kinase" evidence="3">
    <location>
        <begin position="1"/>
        <end position="195"/>
    </location>
</feature>
<evidence type="ECO:0000259" key="3">
    <source>
        <dbReference type="Pfam" id="PF08543"/>
    </source>
</evidence>
<dbReference type="GO" id="GO:0005829">
    <property type="term" value="C:cytosol"/>
    <property type="evidence" value="ECO:0007669"/>
    <property type="project" value="TreeGrafter"/>
</dbReference>
<name>A0A8J2FPG4_9BACT</name>
<dbReference type="Proteomes" id="UP000663859">
    <property type="component" value="Unassembled WGS sequence"/>
</dbReference>
<dbReference type="InterPro" id="IPR029056">
    <property type="entry name" value="Ribokinase-like"/>
</dbReference>
<dbReference type="GO" id="GO:0008972">
    <property type="term" value="F:phosphomethylpyrimidine kinase activity"/>
    <property type="evidence" value="ECO:0007669"/>
    <property type="project" value="InterPro"/>
</dbReference>
<dbReference type="AlphaFoldDB" id="A0A8J2FPG4"/>
<dbReference type="PANTHER" id="PTHR20858:SF17">
    <property type="entry name" value="HYDROXYMETHYLPYRIMIDINE_PHOSPHOMETHYLPYRIMIDINE KINASE THI20-RELATED"/>
    <property type="match status" value="1"/>
</dbReference>
<dbReference type="CDD" id="cd01169">
    <property type="entry name" value="HMPP_kinase"/>
    <property type="match status" value="1"/>
</dbReference>
<reference evidence="4" key="1">
    <citation type="submission" date="2021-02" db="EMBL/GenBank/DDBJ databases">
        <authorList>
            <person name="Cremers G."/>
            <person name="Picone N."/>
        </authorList>
    </citation>
    <scope>NUCLEOTIDE SEQUENCE</scope>
    <source>
        <strain evidence="4">PQ17</strain>
    </source>
</reference>
<protein>
    <recommendedName>
        <fullName evidence="2">hydroxymethylpyrimidine kinase</fullName>
        <ecNumber evidence="2">2.7.1.49</ecNumber>
    </recommendedName>
</protein>
<accession>A0A8J2FPG4</accession>
<dbReference type="GO" id="GO:0008902">
    <property type="term" value="F:hydroxymethylpyrimidine kinase activity"/>
    <property type="evidence" value="ECO:0007669"/>
    <property type="project" value="UniProtKB-EC"/>
</dbReference>
<evidence type="ECO:0000313" key="5">
    <source>
        <dbReference type="Proteomes" id="UP000663859"/>
    </source>
</evidence>
<comment type="pathway">
    <text evidence="1">Cofactor biosynthesis; thiamine diphosphate biosynthesis.</text>
</comment>
<keyword evidence="5" id="KW-1185">Reference proteome</keyword>
<gene>
    <name evidence="4" type="ORF">MPNT_50097</name>
</gene>
<evidence type="ECO:0000256" key="1">
    <source>
        <dbReference type="ARBA" id="ARBA00004948"/>
    </source>
</evidence>
<dbReference type="InterPro" id="IPR004399">
    <property type="entry name" value="HMP/HMP-P_kinase_dom"/>
</dbReference>
<dbReference type="InterPro" id="IPR013749">
    <property type="entry name" value="PM/HMP-P_kinase-1"/>
</dbReference>
<comment type="caution">
    <text evidence="4">The sequence shown here is derived from an EMBL/GenBank/DDBJ whole genome shotgun (WGS) entry which is preliminary data.</text>
</comment>
<dbReference type="Gene3D" id="3.40.1190.20">
    <property type="match status" value="1"/>
</dbReference>
<dbReference type="GO" id="GO:0009228">
    <property type="term" value="P:thiamine biosynthetic process"/>
    <property type="evidence" value="ECO:0007669"/>
    <property type="project" value="InterPro"/>
</dbReference>
<organism evidence="4 5">
    <name type="scientific">Candidatus Methylacidithermus pantelleriae</name>
    <dbReference type="NCBI Taxonomy" id="2744239"/>
    <lineage>
        <taxon>Bacteria</taxon>
        <taxon>Pseudomonadati</taxon>
        <taxon>Verrucomicrobiota</taxon>
        <taxon>Methylacidiphilae</taxon>
        <taxon>Methylacidiphilales</taxon>
        <taxon>Methylacidiphilaceae</taxon>
        <taxon>Candidatus Methylacidithermus</taxon>
    </lineage>
</organism>
<proteinExistence type="predicted"/>
<dbReference type="SUPFAM" id="SSF53613">
    <property type="entry name" value="Ribokinase-like"/>
    <property type="match status" value="1"/>
</dbReference>
<dbReference type="EMBL" id="CAJNOB010000045">
    <property type="protein sequence ID" value="CAF0702505.1"/>
    <property type="molecule type" value="Genomic_DNA"/>
</dbReference>
<dbReference type="Pfam" id="PF08543">
    <property type="entry name" value="Phos_pyr_kin"/>
    <property type="match status" value="1"/>
</dbReference>
<evidence type="ECO:0000256" key="2">
    <source>
        <dbReference type="ARBA" id="ARBA00012135"/>
    </source>
</evidence>
<evidence type="ECO:0000313" key="4">
    <source>
        <dbReference type="EMBL" id="CAF0702505.1"/>
    </source>
</evidence>
<dbReference type="EC" id="2.7.1.49" evidence="2"/>